<dbReference type="EMBL" id="BGZK01000685">
    <property type="protein sequence ID" value="GBP56129.1"/>
    <property type="molecule type" value="Genomic_DNA"/>
</dbReference>
<accession>A0A4C1X188</accession>
<keyword evidence="1" id="KW-0812">Transmembrane</keyword>
<evidence type="ECO:0000313" key="2">
    <source>
        <dbReference type="EMBL" id="GBP56129.1"/>
    </source>
</evidence>
<sequence>MTAGLSLLWTHCKRTPLLLSKIFLIEGPGNSGWAVRGAGRSHLTMAVSPLMTSLHQFEGLGSEPSTLVHAVRKLLEAVVTDTIAASVTGSLTYSSMLCKDYKSYSIRSGRAMSWSTRRQQERNDVSSQPFPVSMKRRCHEKPVGSVFCTRKATVISSKTEIIMRCKEYRLRFNFENVKLWLVMRRRQRRQQNWRYCCPSETSLALFVIFFLAIILTSLAPFHVFYARVYARVETECVPSFFTLNDLPINPNLVPAFNSGLVNVTDFDPDHTVDSNYGAISFLTVLIFLCRTCDQKQLKREARFIRENLVWAPPSAPAHGYIPSRCSKLVGTLISS</sequence>
<evidence type="ECO:0000313" key="3">
    <source>
        <dbReference type="Proteomes" id="UP000299102"/>
    </source>
</evidence>
<organism evidence="2 3">
    <name type="scientific">Eumeta variegata</name>
    <name type="common">Bagworm moth</name>
    <name type="synonym">Eumeta japonica</name>
    <dbReference type="NCBI Taxonomy" id="151549"/>
    <lineage>
        <taxon>Eukaryota</taxon>
        <taxon>Metazoa</taxon>
        <taxon>Ecdysozoa</taxon>
        <taxon>Arthropoda</taxon>
        <taxon>Hexapoda</taxon>
        <taxon>Insecta</taxon>
        <taxon>Pterygota</taxon>
        <taxon>Neoptera</taxon>
        <taxon>Endopterygota</taxon>
        <taxon>Lepidoptera</taxon>
        <taxon>Glossata</taxon>
        <taxon>Ditrysia</taxon>
        <taxon>Tineoidea</taxon>
        <taxon>Psychidae</taxon>
        <taxon>Oiketicinae</taxon>
        <taxon>Eumeta</taxon>
    </lineage>
</organism>
<evidence type="ECO:0000256" key="1">
    <source>
        <dbReference type="SAM" id="Phobius"/>
    </source>
</evidence>
<dbReference type="Proteomes" id="UP000299102">
    <property type="component" value="Unassembled WGS sequence"/>
</dbReference>
<keyword evidence="1" id="KW-1133">Transmembrane helix</keyword>
<reference evidence="2 3" key="1">
    <citation type="journal article" date="2019" name="Commun. Biol.">
        <title>The bagworm genome reveals a unique fibroin gene that provides high tensile strength.</title>
        <authorList>
            <person name="Kono N."/>
            <person name="Nakamura H."/>
            <person name="Ohtoshi R."/>
            <person name="Tomita M."/>
            <person name="Numata K."/>
            <person name="Arakawa K."/>
        </authorList>
    </citation>
    <scope>NUCLEOTIDE SEQUENCE [LARGE SCALE GENOMIC DNA]</scope>
</reference>
<protein>
    <submittedName>
        <fullName evidence="2">Uncharacterized protein</fullName>
    </submittedName>
</protein>
<comment type="caution">
    <text evidence="2">The sequence shown here is derived from an EMBL/GenBank/DDBJ whole genome shotgun (WGS) entry which is preliminary data.</text>
</comment>
<gene>
    <name evidence="2" type="ORF">EVAR_26100_1</name>
</gene>
<feature type="transmembrane region" description="Helical" evidence="1">
    <location>
        <begin position="203"/>
        <end position="225"/>
    </location>
</feature>
<keyword evidence="3" id="KW-1185">Reference proteome</keyword>
<keyword evidence="1" id="KW-0472">Membrane</keyword>
<dbReference type="AlphaFoldDB" id="A0A4C1X188"/>
<name>A0A4C1X188_EUMVA</name>
<proteinExistence type="predicted"/>